<dbReference type="InParanoid" id="A0A1C7NFQ2"/>
<evidence type="ECO:0000313" key="8">
    <source>
        <dbReference type="Proteomes" id="UP000093000"/>
    </source>
</evidence>
<evidence type="ECO:0000313" key="7">
    <source>
        <dbReference type="EMBL" id="OBZ86174.1"/>
    </source>
</evidence>
<protein>
    <submittedName>
        <fullName evidence="7">Transcription factor prr1</fullName>
    </submittedName>
</protein>
<evidence type="ECO:0000256" key="5">
    <source>
        <dbReference type="SAM" id="Coils"/>
    </source>
</evidence>
<sequence length="468" mass="54265">MMDHCNHRNLYDDEESIPYPLQYNDPHESKWQPKVPNERNIAGFVSKLYQCLQAPDDGHKYAYWCKHNGVDMFVIHSIPKFTEIVLPRLFKHCKFTSFVRQLNIYGFQRDTDARKSKDVKDKKTCRWHHVYFRPNRKDLFHLIRRQTPGYVRRRELQSRMIDSETVLALEPEDEKNFLYDDYAQSMNERNCYSDSSKISPTITHYGQPKNGDDDLNDNISYAPDLHELGHPELQRSYYSFSNQLMYEHSPTPFLHASPSILPPPDYNTKVKLPIDRRAHYGNEMHMTMHSRGSLHTESSMEEEHHYVIQSLTGELKKAQSLIAIQKSRIQCLENNLLQYEQQLGSNNSSSASMSNSSSIGSNLNLYSSSEEFMSSLGKSPFVPLPYSGIPYHPTRQQNYPAFMDCYPSDNLPYTEKNVSMSFRDKLLSPSHANQMNALATSSSIITNDFTGMNSHGLLDRKNALFQEE</sequence>
<comment type="caution">
    <text evidence="7">The sequence shown here is derived from an EMBL/GenBank/DDBJ whole genome shotgun (WGS) entry which is preliminary data.</text>
</comment>
<keyword evidence="5" id="KW-0175">Coiled coil</keyword>
<dbReference type="GO" id="GO:0003700">
    <property type="term" value="F:DNA-binding transcription factor activity"/>
    <property type="evidence" value="ECO:0007669"/>
    <property type="project" value="InterPro"/>
</dbReference>
<dbReference type="AlphaFoldDB" id="A0A1C7NFQ2"/>
<dbReference type="PANTHER" id="PTHR10015:SF206">
    <property type="entry name" value="HSF-TYPE DNA-BINDING DOMAIN-CONTAINING PROTEIN"/>
    <property type="match status" value="1"/>
</dbReference>
<dbReference type="SUPFAM" id="SSF46785">
    <property type="entry name" value="Winged helix' DNA-binding domain"/>
    <property type="match status" value="1"/>
</dbReference>
<keyword evidence="2" id="KW-0238">DNA-binding</keyword>
<proteinExistence type="inferred from homology"/>
<evidence type="ECO:0000256" key="2">
    <source>
        <dbReference type="ARBA" id="ARBA00023125"/>
    </source>
</evidence>
<dbReference type="STRING" id="101091.A0A1C7NFQ2"/>
<dbReference type="InterPro" id="IPR036388">
    <property type="entry name" value="WH-like_DNA-bd_sf"/>
</dbReference>
<dbReference type="SMART" id="SM00415">
    <property type="entry name" value="HSF"/>
    <property type="match status" value="1"/>
</dbReference>
<feature type="domain" description="HSF-type DNA-binding" evidence="6">
    <location>
        <begin position="40"/>
        <end position="146"/>
    </location>
</feature>
<organism evidence="7 8">
    <name type="scientific">Choanephora cucurbitarum</name>
    <dbReference type="NCBI Taxonomy" id="101091"/>
    <lineage>
        <taxon>Eukaryota</taxon>
        <taxon>Fungi</taxon>
        <taxon>Fungi incertae sedis</taxon>
        <taxon>Mucoromycota</taxon>
        <taxon>Mucoromycotina</taxon>
        <taxon>Mucoromycetes</taxon>
        <taxon>Mucorales</taxon>
        <taxon>Mucorineae</taxon>
        <taxon>Choanephoraceae</taxon>
        <taxon>Choanephoroideae</taxon>
        <taxon>Choanephora</taxon>
    </lineage>
</organism>
<dbReference type="InterPro" id="IPR000232">
    <property type="entry name" value="HSF_DNA-bd"/>
</dbReference>
<keyword evidence="3" id="KW-0539">Nucleus</keyword>
<dbReference type="GO" id="GO:0005634">
    <property type="term" value="C:nucleus"/>
    <property type="evidence" value="ECO:0007669"/>
    <property type="project" value="UniProtKB-SubCell"/>
</dbReference>
<dbReference type="Pfam" id="PF00447">
    <property type="entry name" value="HSF_DNA-bind"/>
    <property type="match status" value="1"/>
</dbReference>
<feature type="coiled-coil region" evidence="5">
    <location>
        <begin position="315"/>
        <end position="342"/>
    </location>
</feature>
<dbReference type="Proteomes" id="UP000093000">
    <property type="component" value="Unassembled WGS sequence"/>
</dbReference>
<evidence type="ECO:0000256" key="1">
    <source>
        <dbReference type="ARBA" id="ARBA00004123"/>
    </source>
</evidence>
<dbReference type="GO" id="GO:0043565">
    <property type="term" value="F:sequence-specific DNA binding"/>
    <property type="evidence" value="ECO:0007669"/>
    <property type="project" value="InterPro"/>
</dbReference>
<evidence type="ECO:0000256" key="3">
    <source>
        <dbReference type="ARBA" id="ARBA00023242"/>
    </source>
</evidence>
<dbReference type="OrthoDB" id="60033at2759"/>
<gene>
    <name evidence="7" type="primary">prr1_3</name>
    <name evidence="7" type="ORF">A0J61_05768</name>
</gene>
<comment type="subcellular location">
    <subcellularLocation>
        <location evidence="1">Nucleus</location>
    </subcellularLocation>
</comment>
<keyword evidence="8" id="KW-1185">Reference proteome</keyword>
<dbReference type="Gene3D" id="1.10.10.10">
    <property type="entry name" value="Winged helix-like DNA-binding domain superfamily/Winged helix DNA-binding domain"/>
    <property type="match status" value="1"/>
</dbReference>
<accession>A0A1C7NFQ2</accession>
<dbReference type="PANTHER" id="PTHR10015">
    <property type="entry name" value="HEAT SHOCK TRANSCRIPTION FACTOR"/>
    <property type="match status" value="1"/>
</dbReference>
<reference evidence="7 8" key="1">
    <citation type="submission" date="2016-03" db="EMBL/GenBank/DDBJ databases">
        <title>Choanephora cucurbitarum.</title>
        <authorList>
            <person name="Min B."/>
            <person name="Park H."/>
            <person name="Park J.-H."/>
            <person name="Shin H.-D."/>
            <person name="Choi I.-G."/>
        </authorList>
    </citation>
    <scope>NUCLEOTIDE SEQUENCE [LARGE SCALE GENOMIC DNA]</scope>
    <source>
        <strain evidence="7 8">KUS-F28377</strain>
    </source>
</reference>
<evidence type="ECO:0000256" key="4">
    <source>
        <dbReference type="RuleBase" id="RU004020"/>
    </source>
</evidence>
<dbReference type="EMBL" id="LUGH01000322">
    <property type="protein sequence ID" value="OBZ86174.1"/>
    <property type="molecule type" value="Genomic_DNA"/>
</dbReference>
<name>A0A1C7NFQ2_9FUNG</name>
<dbReference type="InterPro" id="IPR036390">
    <property type="entry name" value="WH_DNA-bd_sf"/>
</dbReference>
<comment type="similarity">
    <text evidence="4">Belongs to the HSF family.</text>
</comment>
<evidence type="ECO:0000259" key="6">
    <source>
        <dbReference type="SMART" id="SM00415"/>
    </source>
</evidence>